<evidence type="ECO:0000256" key="7">
    <source>
        <dbReference type="ARBA" id="ARBA00022954"/>
    </source>
</evidence>
<keyword evidence="5 10" id="KW-0808">Transferase</keyword>
<sequence>MLLECVPNLSEGRDEELLRQIISAIKTVDVKNIHVDPDHNRSVITFFGGLNDVVKAAFDMTEMAMQLLDIRDHVGVHPYIGVVDVIPFVPYKDATMEDAIKAARLLGKKLWKELNLPVYYYGYAAKILERRDLPYVRKGGFIELQREVALPHRQPDEGKGLHVTAGATAVGARSFLIAFNVNLDTEDLTIAQSIAKNIREKSGGLKGVRALGLSLESKERTQVSVNLVDHRETSLKRVFEWIEKWAYEYKVTIIESELVGMIPKEACFLNMEKALKLYNFSDKLII</sequence>
<evidence type="ECO:0000256" key="3">
    <source>
        <dbReference type="ARBA" id="ARBA00012252"/>
    </source>
</evidence>
<dbReference type="InterPro" id="IPR037070">
    <property type="entry name" value="Formiminotransferase_C_sf"/>
</dbReference>
<dbReference type="Proteomes" id="UP000177905">
    <property type="component" value="Unassembled WGS sequence"/>
</dbReference>
<name>A0A1F4RZ00_UNCSA</name>
<dbReference type="UniPathway" id="UPA00379">
    <property type="reaction ID" value="UER00555"/>
</dbReference>
<keyword evidence="4" id="KW-0963">Cytoplasm</keyword>
<evidence type="ECO:0000256" key="6">
    <source>
        <dbReference type="ARBA" id="ARBA00022808"/>
    </source>
</evidence>
<dbReference type="Gene3D" id="3.30.70.670">
    <property type="entry name" value="Formiminotransferase, C-terminal subdomain"/>
    <property type="match status" value="1"/>
</dbReference>
<dbReference type="Gene3D" id="3.30.990.10">
    <property type="entry name" value="Formiminotransferase, N-terminal subdomain"/>
    <property type="match status" value="1"/>
</dbReference>
<dbReference type="GO" id="GO:0005542">
    <property type="term" value="F:folic acid binding"/>
    <property type="evidence" value="ECO:0007669"/>
    <property type="project" value="UniProtKB-KW"/>
</dbReference>
<feature type="domain" description="Formiminotransferase C-terminal subdomain" evidence="8">
    <location>
        <begin position="175"/>
        <end position="285"/>
    </location>
</feature>
<dbReference type="InterPro" id="IPR013802">
    <property type="entry name" value="Formiminotransferase_C"/>
</dbReference>
<dbReference type="InterPro" id="IPR037064">
    <property type="entry name" value="Formiminotransferase_N_sf"/>
</dbReference>
<dbReference type="PANTHER" id="PTHR12234">
    <property type="entry name" value="FORMIMINOTRANSFERASE-CYCLODEAMINASE"/>
    <property type="match status" value="1"/>
</dbReference>
<evidence type="ECO:0000259" key="8">
    <source>
        <dbReference type="SMART" id="SM01221"/>
    </source>
</evidence>
<dbReference type="GO" id="GO:0005737">
    <property type="term" value="C:cytoplasm"/>
    <property type="evidence" value="ECO:0007669"/>
    <property type="project" value="UniProtKB-SubCell"/>
</dbReference>
<dbReference type="InterPro" id="IPR051623">
    <property type="entry name" value="FTCD"/>
</dbReference>
<feature type="domain" description="Formiminotransferase N-terminal subdomain" evidence="9">
    <location>
        <begin position="1"/>
        <end position="174"/>
    </location>
</feature>
<dbReference type="InterPro" id="IPR022384">
    <property type="entry name" value="FormiminoTrfase_cat_dom_sf"/>
</dbReference>
<evidence type="ECO:0000256" key="2">
    <source>
        <dbReference type="ARBA" id="ARBA00005082"/>
    </source>
</evidence>
<organism evidence="10 11">
    <name type="scientific">candidate division WOR-1 bacterium RIFOXYB2_FULL_36_35</name>
    <dbReference type="NCBI Taxonomy" id="1802578"/>
    <lineage>
        <taxon>Bacteria</taxon>
        <taxon>Bacillati</taxon>
        <taxon>Saganbacteria</taxon>
    </lineage>
</organism>
<dbReference type="PANTHER" id="PTHR12234:SF1">
    <property type="entry name" value="FORMIMINOTRANSFERASE N-TERMINAL SUBDOMAIN-CONTAINING PROTEIN"/>
    <property type="match status" value="1"/>
</dbReference>
<comment type="caution">
    <text evidence="10">The sequence shown here is derived from an EMBL/GenBank/DDBJ whole genome shotgun (WGS) entry which is preliminary data.</text>
</comment>
<dbReference type="EC" id="2.1.2.5" evidence="3"/>
<dbReference type="AlphaFoldDB" id="A0A1F4RZ00"/>
<evidence type="ECO:0000256" key="5">
    <source>
        <dbReference type="ARBA" id="ARBA00022679"/>
    </source>
</evidence>
<dbReference type="GO" id="GO:0019557">
    <property type="term" value="P:L-histidine catabolic process to glutamate and formate"/>
    <property type="evidence" value="ECO:0007669"/>
    <property type="project" value="UniProtKB-UniPathway"/>
</dbReference>
<dbReference type="InterPro" id="IPR004227">
    <property type="entry name" value="Formiminotransferase_cat"/>
</dbReference>
<accession>A0A1F4RZ00</accession>
<protein>
    <recommendedName>
        <fullName evidence="3">glutamate formimidoyltransferase</fullName>
        <ecNumber evidence="3">2.1.2.5</ecNumber>
    </recommendedName>
</protein>
<dbReference type="InterPro" id="IPR012886">
    <property type="entry name" value="Formiminotransferase_N"/>
</dbReference>
<keyword evidence="6" id="KW-0369">Histidine metabolism</keyword>
<dbReference type="SUPFAM" id="SSF55116">
    <property type="entry name" value="Formiminotransferase domain of formiminotransferase-cyclodeaminase"/>
    <property type="match status" value="2"/>
</dbReference>
<dbReference type="EMBL" id="MEUA01000057">
    <property type="protein sequence ID" value="OGC13377.1"/>
    <property type="molecule type" value="Genomic_DNA"/>
</dbReference>
<dbReference type="NCBIfam" id="TIGR02024">
    <property type="entry name" value="FtcD"/>
    <property type="match status" value="1"/>
</dbReference>
<dbReference type="GO" id="GO:0030409">
    <property type="term" value="F:glutamate formimidoyltransferase activity"/>
    <property type="evidence" value="ECO:0007669"/>
    <property type="project" value="UniProtKB-EC"/>
</dbReference>
<comment type="subcellular location">
    <subcellularLocation>
        <location evidence="1">Cytoplasm</location>
    </subcellularLocation>
</comment>
<gene>
    <name evidence="10" type="ORF">A2290_02615</name>
</gene>
<dbReference type="Pfam" id="PF02971">
    <property type="entry name" value="FTCD"/>
    <property type="match status" value="1"/>
</dbReference>
<comment type="pathway">
    <text evidence="2">Amino-acid degradation; L-histidine degradation into L-glutamate; L-glutamate from N-formimidoyl-L-glutamate (transferase route): step 1/1.</text>
</comment>
<dbReference type="SMART" id="SM01221">
    <property type="entry name" value="FTCD"/>
    <property type="match status" value="1"/>
</dbReference>
<keyword evidence="7" id="KW-0290">Folate-binding</keyword>
<proteinExistence type="predicted"/>
<dbReference type="SMART" id="SM01222">
    <property type="entry name" value="FTCD_N"/>
    <property type="match status" value="1"/>
</dbReference>
<evidence type="ECO:0000256" key="4">
    <source>
        <dbReference type="ARBA" id="ARBA00022490"/>
    </source>
</evidence>
<evidence type="ECO:0000256" key="1">
    <source>
        <dbReference type="ARBA" id="ARBA00004496"/>
    </source>
</evidence>
<dbReference type="GO" id="GO:0019556">
    <property type="term" value="P:L-histidine catabolic process to glutamate and formamide"/>
    <property type="evidence" value="ECO:0007669"/>
    <property type="project" value="UniProtKB-UniPathway"/>
</dbReference>
<evidence type="ECO:0000313" key="11">
    <source>
        <dbReference type="Proteomes" id="UP000177905"/>
    </source>
</evidence>
<reference evidence="10 11" key="1">
    <citation type="journal article" date="2016" name="Nat. Commun.">
        <title>Thousands of microbial genomes shed light on interconnected biogeochemical processes in an aquifer system.</title>
        <authorList>
            <person name="Anantharaman K."/>
            <person name="Brown C.T."/>
            <person name="Hug L.A."/>
            <person name="Sharon I."/>
            <person name="Castelle C.J."/>
            <person name="Probst A.J."/>
            <person name="Thomas B.C."/>
            <person name="Singh A."/>
            <person name="Wilkins M.J."/>
            <person name="Karaoz U."/>
            <person name="Brodie E.L."/>
            <person name="Williams K.H."/>
            <person name="Hubbard S.S."/>
            <person name="Banfield J.F."/>
        </authorList>
    </citation>
    <scope>NUCLEOTIDE SEQUENCE [LARGE SCALE GENOMIC DNA]</scope>
</reference>
<evidence type="ECO:0000259" key="9">
    <source>
        <dbReference type="SMART" id="SM01222"/>
    </source>
</evidence>
<dbReference type="Pfam" id="PF07837">
    <property type="entry name" value="FTCD_N"/>
    <property type="match status" value="1"/>
</dbReference>
<evidence type="ECO:0000313" key="10">
    <source>
        <dbReference type="EMBL" id="OGC13377.1"/>
    </source>
</evidence>